<evidence type="ECO:0000313" key="4">
    <source>
        <dbReference type="Proteomes" id="UP001530315"/>
    </source>
</evidence>
<evidence type="ECO:0000313" key="3">
    <source>
        <dbReference type="EMBL" id="KAL3761975.1"/>
    </source>
</evidence>
<gene>
    <name evidence="3" type="ORF">ACHAW5_006681</name>
</gene>
<dbReference type="AlphaFoldDB" id="A0ABD3MCY9"/>
<feature type="compositionally biased region" description="Gly residues" evidence="1">
    <location>
        <begin position="320"/>
        <end position="330"/>
    </location>
</feature>
<evidence type="ECO:0000256" key="1">
    <source>
        <dbReference type="SAM" id="MobiDB-lite"/>
    </source>
</evidence>
<evidence type="ECO:0000256" key="2">
    <source>
        <dbReference type="SAM" id="SignalP"/>
    </source>
</evidence>
<dbReference type="Proteomes" id="UP001530315">
    <property type="component" value="Unassembled WGS sequence"/>
</dbReference>
<sequence>MNLALAAIAIVVLAAGVVPASASASSGRRRLQAESIACLVGGDDYATCCPSSGPDPDDGVCTLLTCLELEGDISLRDACACEDVVAACDQVAMFASVVDELPDMCASVSGCCGGEEGVVDNATWDSCMAEAEAMGNHTLPDFSVLIPGGLPLIEGGVGPVIVTTTVAPGDIDIDMTTMIPMDLSSTTGATEAAEGEVSVMPPPSVVCLAGQLTGVDGSSFLDCCPSADPDDGICTMLWCVDLDTLAVKDGCACDQVETSCGQLAGFESMVTNLAEACVAVSDCCTDEYTSSEDYNACMSGKGLTPPDLESLVPGGLPEELGGGGGGGGGGEEGEGTATVTDATEVPPAEEEEGTTTTVPPPSGEAPVASAGQSFAAALTFVVVLCSSSLTVVLA</sequence>
<comment type="caution">
    <text evidence="3">The sequence shown here is derived from an EMBL/GenBank/DDBJ whole genome shotgun (WGS) entry which is preliminary data.</text>
</comment>
<evidence type="ECO:0008006" key="5">
    <source>
        <dbReference type="Google" id="ProtNLM"/>
    </source>
</evidence>
<accession>A0ABD3MCY9</accession>
<reference evidence="3 4" key="1">
    <citation type="submission" date="2024-10" db="EMBL/GenBank/DDBJ databases">
        <title>Updated reference genomes for cyclostephanoid diatoms.</title>
        <authorList>
            <person name="Roberts W.R."/>
            <person name="Alverson A.J."/>
        </authorList>
    </citation>
    <scope>NUCLEOTIDE SEQUENCE [LARGE SCALE GENOMIC DNA]</scope>
    <source>
        <strain evidence="3 4">AJA276-08</strain>
    </source>
</reference>
<proteinExistence type="predicted"/>
<keyword evidence="4" id="KW-1185">Reference proteome</keyword>
<organism evidence="3 4">
    <name type="scientific">Stephanodiscus triporus</name>
    <dbReference type="NCBI Taxonomy" id="2934178"/>
    <lineage>
        <taxon>Eukaryota</taxon>
        <taxon>Sar</taxon>
        <taxon>Stramenopiles</taxon>
        <taxon>Ochrophyta</taxon>
        <taxon>Bacillariophyta</taxon>
        <taxon>Coscinodiscophyceae</taxon>
        <taxon>Thalassiosirophycidae</taxon>
        <taxon>Stephanodiscales</taxon>
        <taxon>Stephanodiscaceae</taxon>
        <taxon>Stephanodiscus</taxon>
    </lineage>
</organism>
<dbReference type="EMBL" id="JALLAZ020001841">
    <property type="protein sequence ID" value="KAL3761975.1"/>
    <property type="molecule type" value="Genomic_DNA"/>
</dbReference>
<feature type="signal peptide" evidence="2">
    <location>
        <begin position="1"/>
        <end position="22"/>
    </location>
</feature>
<feature type="region of interest" description="Disordered" evidence="1">
    <location>
        <begin position="308"/>
        <end position="368"/>
    </location>
</feature>
<feature type="chain" id="PRO_5044769241" description="Extracellular membrane protein CFEM domain-containing protein" evidence="2">
    <location>
        <begin position="23"/>
        <end position="394"/>
    </location>
</feature>
<keyword evidence="2" id="KW-0732">Signal</keyword>
<name>A0ABD3MCY9_9STRA</name>
<protein>
    <recommendedName>
        <fullName evidence="5">Extracellular membrane protein CFEM domain-containing protein</fullName>
    </recommendedName>
</protein>